<dbReference type="SUPFAM" id="SSF55729">
    <property type="entry name" value="Acyl-CoA N-acyltransferases (Nat)"/>
    <property type="match status" value="1"/>
</dbReference>
<dbReference type="PANTHER" id="PTHR43792">
    <property type="entry name" value="GNAT FAMILY, PUTATIVE (AFU_ORTHOLOGUE AFUA_3G00765)-RELATED-RELATED"/>
    <property type="match status" value="1"/>
</dbReference>
<dbReference type="InterPro" id="IPR016181">
    <property type="entry name" value="Acyl_CoA_acyltransferase"/>
</dbReference>
<protein>
    <submittedName>
        <fullName evidence="2">Unannotated protein</fullName>
    </submittedName>
</protein>
<proteinExistence type="predicted"/>
<accession>A0A6J6F8S4</accession>
<dbReference type="PROSITE" id="PS51186">
    <property type="entry name" value="GNAT"/>
    <property type="match status" value="1"/>
</dbReference>
<dbReference type="Gene3D" id="3.40.630.30">
    <property type="match status" value="1"/>
</dbReference>
<dbReference type="EMBL" id="CAEZUB010000013">
    <property type="protein sequence ID" value="CAB4585026.1"/>
    <property type="molecule type" value="Genomic_DNA"/>
</dbReference>
<gene>
    <name evidence="2" type="ORF">UFOPK1775_00240</name>
</gene>
<dbReference type="CDD" id="cd04301">
    <property type="entry name" value="NAT_SF"/>
    <property type="match status" value="1"/>
</dbReference>
<evidence type="ECO:0000259" key="1">
    <source>
        <dbReference type="PROSITE" id="PS51186"/>
    </source>
</evidence>
<sequence length="187" mass="21362">MPLHERVIETPRLELHHICAPDLIKLFENRDDSSALAGKDFTNPLRVLIDFQGPLAWRVPQVKADPACNKWFVRWIVSKEKQEVIGSTSFHGAPDSEGMLEIGLGVETEYQNQGFAKEALLGMWRWALEFPEVRTFRYTVSPENAPSISVIKYFGFDFKGQQMDEIDGPEDIYELSAADFITKWGKN</sequence>
<dbReference type="AlphaFoldDB" id="A0A6J6F8S4"/>
<dbReference type="GO" id="GO:0016747">
    <property type="term" value="F:acyltransferase activity, transferring groups other than amino-acyl groups"/>
    <property type="evidence" value="ECO:0007669"/>
    <property type="project" value="InterPro"/>
</dbReference>
<dbReference type="Pfam" id="PF13302">
    <property type="entry name" value="Acetyltransf_3"/>
    <property type="match status" value="1"/>
</dbReference>
<organism evidence="2">
    <name type="scientific">freshwater metagenome</name>
    <dbReference type="NCBI Taxonomy" id="449393"/>
    <lineage>
        <taxon>unclassified sequences</taxon>
        <taxon>metagenomes</taxon>
        <taxon>ecological metagenomes</taxon>
    </lineage>
</organism>
<dbReference type="PANTHER" id="PTHR43792:SF13">
    <property type="entry name" value="ACETYLTRANSFERASE"/>
    <property type="match status" value="1"/>
</dbReference>
<name>A0A6J6F8S4_9ZZZZ</name>
<reference evidence="2" key="1">
    <citation type="submission" date="2020-05" db="EMBL/GenBank/DDBJ databases">
        <authorList>
            <person name="Chiriac C."/>
            <person name="Salcher M."/>
            <person name="Ghai R."/>
            <person name="Kavagutti S V."/>
        </authorList>
    </citation>
    <scope>NUCLEOTIDE SEQUENCE</scope>
</reference>
<evidence type="ECO:0000313" key="2">
    <source>
        <dbReference type="EMBL" id="CAB4585026.1"/>
    </source>
</evidence>
<dbReference type="InterPro" id="IPR051531">
    <property type="entry name" value="N-acetyltransferase"/>
</dbReference>
<dbReference type="InterPro" id="IPR000182">
    <property type="entry name" value="GNAT_dom"/>
</dbReference>
<feature type="domain" description="N-acetyltransferase" evidence="1">
    <location>
        <begin position="13"/>
        <end position="179"/>
    </location>
</feature>